<evidence type="ECO:0000256" key="1">
    <source>
        <dbReference type="SAM" id="SignalP"/>
    </source>
</evidence>
<name>A0ABX7I6F8_9BACT</name>
<protein>
    <recommendedName>
        <fullName evidence="4">Outer membrane protein beta-barrel domain-containing protein</fullName>
    </recommendedName>
</protein>
<keyword evidence="3" id="KW-1185">Reference proteome</keyword>
<evidence type="ECO:0008006" key="4">
    <source>
        <dbReference type="Google" id="ProtNLM"/>
    </source>
</evidence>
<evidence type="ECO:0000313" key="2">
    <source>
        <dbReference type="EMBL" id="QRR01682.1"/>
    </source>
</evidence>
<proteinExistence type="predicted"/>
<dbReference type="RefSeq" id="WP_204655521.1">
    <property type="nucleotide sequence ID" value="NZ_CP056775.1"/>
</dbReference>
<dbReference type="Proteomes" id="UP000612680">
    <property type="component" value="Chromosome"/>
</dbReference>
<feature type="chain" id="PRO_5047545761" description="Outer membrane protein beta-barrel domain-containing protein" evidence="1">
    <location>
        <begin position="21"/>
        <end position="273"/>
    </location>
</feature>
<accession>A0ABX7I6F8</accession>
<dbReference type="EMBL" id="CP056775">
    <property type="protein sequence ID" value="QRR01682.1"/>
    <property type="molecule type" value="Genomic_DNA"/>
</dbReference>
<keyword evidence="1" id="KW-0732">Signal</keyword>
<sequence>MNKAFTLAMLFMFMSLLAAAQDVLVKKNGTTLKGKVTEVGVDRVFYRFSDDPNSAVFVIRKNVLSRIEFANGEIVVLDERDQIKARKSTNMNTDEAFGRSLINFSPFKALDSGPGFGLSYEAVVDKRGLFGIVLPLTFTFPESGLYPFEDNTSGAHMFYVEPGLKIYPFGQRKVTYAVGPSLFTGFGERDKYINNYDPVTGVYTSDYGRAKTFRFGLIVNNYVNFQITQHFQLGLNGGLGSRYIEDETFRGVKQRLRGIQITGEFNFNLGFRF</sequence>
<feature type="signal peptide" evidence="1">
    <location>
        <begin position="1"/>
        <end position="20"/>
    </location>
</feature>
<gene>
    <name evidence="2" type="ORF">HWI92_12575</name>
</gene>
<evidence type="ECO:0000313" key="3">
    <source>
        <dbReference type="Proteomes" id="UP000612680"/>
    </source>
</evidence>
<reference evidence="2 3" key="1">
    <citation type="submission" date="2020-06" db="EMBL/GenBank/DDBJ databases">
        <title>Dyadobacter sandarakinus sp. nov., isolated from the soil of the Arctic Yellow River Station.</title>
        <authorList>
            <person name="Zhang Y."/>
            <person name="Peng F."/>
        </authorList>
    </citation>
    <scope>NUCLEOTIDE SEQUENCE [LARGE SCALE GENOMIC DNA]</scope>
    <source>
        <strain evidence="2 3">Q3-56</strain>
    </source>
</reference>
<organism evidence="2 3">
    <name type="scientific">Dyadobacter sandarakinus</name>
    <dbReference type="NCBI Taxonomy" id="2747268"/>
    <lineage>
        <taxon>Bacteria</taxon>
        <taxon>Pseudomonadati</taxon>
        <taxon>Bacteroidota</taxon>
        <taxon>Cytophagia</taxon>
        <taxon>Cytophagales</taxon>
        <taxon>Spirosomataceae</taxon>
        <taxon>Dyadobacter</taxon>
    </lineage>
</organism>